<accession>A0A8T5V5N0</accession>
<evidence type="ECO:0000313" key="1">
    <source>
        <dbReference type="EMBL" id="UPT84604.1"/>
    </source>
</evidence>
<protein>
    <submittedName>
        <fullName evidence="1">Uncharacterized protein</fullName>
    </submittedName>
</protein>
<name>A0A8T5V5N0_9BRAD</name>
<reference evidence="1" key="2">
    <citation type="submission" date="2022-04" db="EMBL/GenBank/DDBJ databases">
        <authorList>
            <person name="Bromfield E.S.P."/>
            <person name="Cloutier S."/>
        </authorList>
    </citation>
    <scope>NUCLEOTIDE SEQUENCE</scope>
    <source>
        <strain evidence="1">1S5</strain>
    </source>
</reference>
<organism evidence="1 2">
    <name type="scientific">Bradyrhizobium barranii subsp. apii</name>
    <dbReference type="NCBI Taxonomy" id="2819348"/>
    <lineage>
        <taxon>Bacteria</taxon>
        <taxon>Pseudomonadati</taxon>
        <taxon>Pseudomonadota</taxon>
        <taxon>Alphaproteobacteria</taxon>
        <taxon>Hyphomicrobiales</taxon>
        <taxon>Nitrobacteraceae</taxon>
        <taxon>Bradyrhizobium</taxon>
        <taxon>Bradyrhizobium barranii</taxon>
    </lineage>
</organism>
<gene>
    <name evidence="1" type="ORF">HAP41_0000030145</name>
</gene>
<reference evidence="1" key="1">
    <citation type="journal article" date="2017" name="Syst. Appl. Microbiol.">
        <title>Soybeans inoculated with root zone soils of Canadian native legumes harbour diverse and novel Bradyrhizobium spp. that possess agricultural potential.</title>
        <authorList>
            <person name="Bromfield E.S.P."/>
            <person name="Cloutier S."/>
            <person name="Tambong J.T."/>
            <person name="Tran Thi T.V."/>
        </authorList>
    </citation>
    <scope>NUCLEOTIDE SEQUENCE</scope>
    <source>
        <strain evidence="1">1S5</strain>
    </source>
</reference>
<dbReference type="Proteomes" id="UP000551709">
    <property type="component" value="Chromosome"/>
</dbReference>
<dbReference type="AlphaFoldDB" id="A0A8T5V5N0"/>
<dbReference type="RefSeq" id="WP_166094001.1">
    <property type="nucleotide sequence ID" value="NZ_CP096255.1"/>
</dbReference>
<evidence type="ECO:0000313" key="2">
    <source>
        <dbReference type="Proteomes" id="UP000551709"/>
    </source>
</evidence>
<sequence length="104" mass="11724">MASPLRTLRRSSSVLTEAAGMVLKLDAARWWKLDETFLDLLRRRTAIEAMLADAAGKEIADAHVSEPARVQNKIIHDCLEGEDRVEVEGFVPRYMRFPIGQCDP</sequence>
<proteinExistence type="predicted"/>
<dbReference type="EMBL" id="CP096255">
    <property type="protein sequence ID" value="UPT84604.1"/>
    <property type="molecule type" value="Genomic_DNA"/>
</dbReference>